<evidence type="ECO:0000313" key="3">
    <source>
        <dbReference type="Proteomes" id="UP000006898"/>
    </source>
</evidence>
<dbReference type="STRING" id="671143.DAMO_1871"/>
<sequence>MSHPLRQDMMQNEIDMCGREGGGRLGDASPFSQRDAYRARPLSAFRIIALILFQLVIVITFSGWLVC</sequence>
<keyword evidence="1" id="KW-1133">Transmembrane helix</keyword>
<evidence type="ECO:0000256" key="1">
    <source>
        <dbReference type="SAM" id="Phobius"/>
    </source>
</evidence>
<dbReference type="HOGENOM" id="CLU_2804454_0_0_0"/>
<name>D5MGP0_METO1</name>
<dbReference type="EMBL" id="FP565575">
    <property type="protein sequence ID" value="CBE68921.1"/>
    <property type="molecule type" value="Genomic_DNA"/>
</dbReference>
<dbReference type="KEGG" id="mox:DAMO_1871"/>
<dbReference type="Proteomes" id="UP000006898">
    <property type="component" value="Chromosome"/>
</dbReference>
<evidence type="ECO:0000313" key="2">
    <source>
        <dbReference type="EMBL" id="CBE68921.1"/>
    </source>
</evidence>
<dbReference type="AlphaFoldDB" id="D5MGP0"/>
<keyword evidence="1" id="KW-0812">Transmembrane</keyword>
<accession>D5MGP0</accession>
<reference evidence="2 3" key="1">
    <citation type="journal article" date="2010" name="Nature">
        <title>Nitrite-driven anaerobic methane oxidation by oxygenic bacteria.</title>
        <authorList>
            <person name="Ettwig K.F."/>
            <person name="Butler M.K."/>
            <person name="Le Paslier D."/>
            <person name="Pelletier E."/>
            <person name="Mangenot S."/>
            <person name="Kuypers M.M.M."/>
            <person name="Schreiber F."/>
            <person name="Dutilh B.E."/>
            <person name="Zedelius J."/>
            <person name="de Beer D."/>
            <person name="Gloerich J."/>
            <person name="Wessels H.J.C.T."/>
            <person name="van Allen T."/>
            <person name="Luesken F."/>
            <person name="Wu M."/>
            <person name="van de Pas-Schoonen K.T."/>
            <person name="Op den Camp H.J.M."/>
            <person name="Janssen-Megens E.M."/>
            <person name="Francoijs K-J."/>
            <person name="Stunnenberg H."/>
            <person name="Weissenbach J."/>
            <person name="Jetten M.S.M."/>
            <person name="Strous M."/>
        </authorList>
    </citation>
    <scope>NUCLEOTIDE SEQUENCE [LARGE SCALE GENOMIC DNA]</scope>
</reference>
<proteinExistence type="predicted"/>
<protein>
    <submittedName>
        <fullName evidence="2">Uncharacterized protein</fullName>
    </submittedName>
</protein>
<keyword evidence="1" id="KW-0472">Membrane</keyword>
<organism evidence="2 3">
    <name type="scientific">Methylomirabilis oxygeniifera</name>
    <dbReference type="NCBI Taxonomy" id="671143"/>
    <lineage>
        <taxon>Bacteria</taxon>
        <taxon>Candidatus Methylomirabilota</taxon>
        <taxon>Candidatus Methylomirabilia</taxon>
        <taxon>Candidatus Methylomirabilales</taxon>
        <taxon>Candidatus Methylomirabilaceae</taxon>
        <taxon>Candidatus Methylomirabilis</taxon>
    </lineage>
</organism>
<gene>
    <name evidence="2" type="ORF">DAMO_1871</name>
</gene>
<feature type="transmembrane region" description="Helical" evidence="1">
    <location>
        <begin position="44"/>
        <end position="66"/>
    </location>
</feature>